<evidence type="ECO:0000313" key="1">
    <source>
        <dbReference type="EMBL" id="KII61184.1"/>
    </source>
</evidence>
<proteinExistence type="predicted"/>
<dbReference type="AlphaFoldDB" id="A0A0C2MA36"/>
<keyword evidence="2" id="KW-1185">Reference proteome</keyword>
<evidence type="ECO:0000313" key="2">
    <source>
        <dbReference type="Proteomes" id="UP000031668"/>
    </source>
</evidence>
<accession>A0A0C2MA36</accession>
<dbReference type="Proteomes" id="UP000031668">
    <property type="component" value="Unassembled WGS sequence"/>
</dbReference>
<gene>
    <name evidence="1" type="ORF">RF11_11269</name>
</gene>
<comment type="caution">
    <text evidence="1">The sequence shown here is derived from an EMBL/GenBank/DDBJ whole genome shotgun (WGS) entry which is preliminary data.</text>
</comment>
<organism evidence="1 2">
    <name type="scientific">Thelohanellus kitauei</name>
    <name type="common">Myxosporean</name>
    <dbReference type="NCBI Taxonomy" id="669202"/>
    <lineage>
        <taxon>Eukaryota</taxon>
        <taxon>Metazoa</taxon>
        <taxon>Cnidaria</taxon>
        <taxon>Myxozoa</taxon>
        <taxon>Myxosporea</taxon>
        <taxon>Bivalvulida</taxon>
        <taxon>Platysporina</taxon>
        <taxon>Myxobolidae</taxon>
        <taxon>Thelohanellus</taxon>
    </lineage>
</organism>
<name>A0A0C2MA36_THEKT</name>
<dbReference type="EMBL" id="JWZT01005374">
    <property type="protein sequence ID" value="KII61184.1"/>
    <property type="molecule type" value="Genomic_DNA"/>
</dbReference>
<reference evidence="1 2" key="1">
    <citation type="journal article" date="2014" name="Genome Biol. Evol.">
        <title>The genome of the myxosporean Thelohanellus kitauei shows adaptations to nutrient acquisition within its fish host.</title>
        <authorList>
            <person name="Yang Y."/>
            <person name="Xiong J."/>
            <person name="Zhou Z."/>
            <person name="Huo F."/>
            <person name="Miao W."/>
            <person name="Ran C."/>
            <person name="Liu Y."/>
            <person name="Zhang J."/>
            <person name="Feng J."/>
            <person name="Wang M."/>
            <person name="Wang M."/>
            <person name="Wang L."/>
            <person name="Yao B."/>
        </authorList>
    </citation>
    <scope>NUCLEOTIDE SEQUENCE [LARGE SCALE GENOMIC DNA]</scope>
    <source>
        <strain evidence="1">Wuqing</strain>
    </source>
</reference>
<sequence>MNFNSEFDDKKEDWANYIGRKLLLVLMHTRGTYYSAPLGMSTPNSSGNVLEARMMQSPLKTYATSCLRYTKKFYECIRQPEEDFREFELRLLRAATYCSYGNHLMDMLND</sequence>
<protein>
    <submittedName>
        <fullName evidence="1">Uncharacterized protein</fullName>
    </submittedName>
</protein>